<evidence type="ECO:0000313" key="2">
    <source>
        <dbReference type="Proteomes" id="UP000076574"/>
    </source>
</evidence>
<gene>
    <name evidence="1" type="ORF">A4A58_01270</name>
</gene>
<dbReference type="AlphaFoldDB" id="A0A164AQ32"/>
<proteinExistence type="predicted"/>
<dbReference type="Proteomes" id="UP000076574">
    <property type="component" value="Unassembled WGS sequence"/>
</dbReference>
<dbReference type="EMBL" id="LVYV01000001">
    <property type="protein sequence ID" value="KZD25135.1"/>
    <property type="molecule type" value="Genomic_DNA"/>
</dbReference>
<sequence length="64" mass="6843">MRQLVITLSGMLEFNAATGTILTMMTDNVVTASTILLAMSAGPIVPKMLFDSAVGMLLKERNGR</sequence>
<reference evidence="1 2" key="1">
    <citation type="submission" date="2016-03" db="EMBL/GenBank/DDBJ databases">
        <title>Microsymbionts genomes from the relict species Vavilovia formosa (Stev.) Fed.</title>
        <authorList>
            <person name="Kopat V."/>
            <person name="Chirak E."/>
            <person name="Kimeklis A."/>
            <person name="Andronov E."/>
        </authorList>
    </citation>
    <scope>NUCLEOTIDE SEQUENCE [LARGE SCALE GENOMIC DNA]</scope>
    <source>
        <strain evidence="1 2">Vaf07</strain>
    </source>
</reference>
<evidence type="ECO:0000313" key="1">
    <source>
        <dbReference type="EMBL" id="KZD25135.1"/>
    </source>
</evidence>
<comment type="caution">
    <text evidence="1">The sequence shown here is derived from an EMBL/GenBank/DDBJ whole genome shotgun (WGS) entry which is preliminary data.</text>
</comment>
<name>A0A164AQ32_9BRAD</name>
<accession>A0A164AQ32</accession>
<keyword evidence="2" id="KW-1185">Reference proteome</keyword>
<protein>
    <submittedName>
        <fullName evidence="1">Uncharacterized protein</fullName>
    </submittedName>
</protein>
<organism evidence="1 2">
    <name type="scientific">Tardiphaga robiniae</name>
    <dbReference type="NCBI Taxonomy" id="943830"/>
    <lineage>
        <taxon>Bacteria</taxon>
        <taxon>Pseudomonadati</taxon>
        <taxon>Pseudomonadota</taxon>
        <taxon>Alphaproteobacteria</taxon>
        <taxon>Hyphomicrobiales</taxon>
        <taxon>Nitrobacteraceae</taxon>
        <taxon>Tardiphaga</taxon>
    </lineage>
</organism>